<dbReference type="KEGG" id="lpav:PLANPX_1168"/>
<dbReference type="EMBL" id="AP021861">
    <property type="protein sequence ID" value="BBO31556.1"/>
    <property type="molecule type" value="Genomic_DNA"/>
</dbReference>
<organism evidence="1 2">
    <name type="scientific">Lacipirellula parvula</name>
    <dbReference type="NCBI Taxonomy" id="2650471"/>
    <lineage>
        <taxon>Bacteria</taxon>
        <taxon>Pseudomonadati</taxon>
        <taxon>Planctomycetota</taxon>
        <taxon>Planctomycetia</taxon>
        <taxon>Pirellulales</taxon>
        <taxon>Lacipirellulaceae</taxon>
        <taxon>Lacipirellula</taxon>
    </lineage>
</organism>
<dbReference type="Proteomes" id="UP000326837">
    <property type="component" value="Chromosome"/>
</dbReference>
<protein>
    <submittedName>
        <fullName evidence="1">Uncharacterized protein</fullName>
    </submittedName>
</protein>
<accession>A0A5K7XB31</accession>
<dbReference type="RefSeq" id="WP_152097685.1">
    <property type="nucleotide sequence ID" value="NZ_AP021861.1"/>
</dbReference>
<dbReference type="AlphaFoldDB" id="A0A5K7XB31"/>
<reference evidence="2" key="1">
    <citation type="submission" date="2019-10" db="EMBL/GenBank/DDBJ databases">
        <title>Lacipirellula parvula gen. nov., sp. nov., representing a lineage of planctomycetes widespread in freshwater anoxic habitats, and description of the family Lacipirellulaceae.</title>
        <authorList>
            <person name="Dedysh S.N."/>
            <person name="Kulichevskaya I.S."/>
            <person name="Beletsky A.V."/>
            <person name="Rakitin A.L."/>
            <person name="Mardanov A.V."/>
            <person name="Ivanova A.A."/>
            <person name="Saltykova V.X."/>
            <person name="Rijpstra W.I.C."/>
            <person name="Sinninghe Damste J.S."/>
            <person name="Ravin N.V."/>
        </authorList>
    </citation>
    <scope>NUCLEOTIDE SEQUENCE [LARGE SCALE GENOMIC DNA]</scope>
    <source>
        <strain evidence="2">PX69</strain>
    </source>
</reference>
<keyword evidence="2" id="KW-1185">Reference proteome</keyword>
<proteinExistence type="predicted"/>
<evidence type="ECO:0000313" key="1">
    <source>
        <dbReference type="EMBL" id="BBO31556.1"/>
    </source>
</evidence>
<gene>
    <name evidence="1" type="ORF">PLANPX_1168</name>
</gene>
<name>A0A5K7XB31_9BACT</name>
<sequence length="92" mass="11080">MGNPFFFASHALDSRNFLNREDMFFAFLLQVFADAYDLLPQDDPRREWKYPDDAVSEVFARLNDYRDRHYLTIERIMHRFGAGAKYREVLPR</sequence>
<evidence type="ECO:0000313" key="2">
    <source>
        <dbReference type="Proteomes" id="UP000326837"/>
    </source>
</evidence>